<evidence type="ECO:0000313" key="2">
    <source>
        <dbReference type="Proteomes" id="UP000821845"/>
    </source>
</evidence>
<dbReference type="Proteomes" id="UP000821845">
    <property type="component" value="Chromosome 1"/>
</dbReference>
<evidence type="ECO:0000313" key="1">
    <source>
        <dbReference type="EMBL" id="KAH6945632.1"/>
    </source>
</evidence>
<proteinExistence type="predicted"/>
<organism evidence="1 2">
    <name type="scientific">Hyalomma asiaticum</name>
    <name type="common">Tick</name>
    <dbReference type="NCBI Taxonomy" id="266040"/>
    <lineage>
        <taxon>Eukaryota</taxon>
        <taxon>Metazoa</taxon>
        <taxon>Ecdysozoa</taxon>
        <taxon>Arthropoda</taxon>
        <taxon>Chelicerata</taxon>
        <taxon>Arachnida</taxon>
        <taxon>Acari</taxon>
        <taxon>Parasitiformes</taxon>
        <taxon>Ixodida</taxon>
        <taxon>Ixodoidea</taxon>
        <taxon>Ixodidae</taxon>
        <taxon>Hyalomminae</taxon>
        <taxon>Hyalomma</taxon>
    </lineage>
</organism>
<dbReference type="EMBL" id="CM023481">
    <property type="protein sequence ID" value="KAH6945632.1"/>
    <property type="molecule type" value="Genomic_DNA"/>
</dbReference>
<accession>A0ACB7TDM4</accession>
<gene>
    <name evidence="1" type="ORF">HPB50_009335</name>
</gene>
<comment type="caution">
    <text evidence="1">The sequence shown here is derived from an EMBL/GenBank/DDBJ whole genome shotgun (WGS) entry which is preliminary data.</text>
</comment>
<name>A0ACB7TDM4_HYAAI</name>
<keyword evidence="2" id="KW-1185">Reference proteome</keyword>
<reference evidence="1" key="1">
    <citation type="submission" date="2020-05" db="EMBL/GenBank/DDBJ databases">
        <title>Large-scale comparative analyses of tick genomes elucidate their genetic diversity and vector capacities.</title>
        <authorList>
            <person name="Jia N."/>
            <person name="Wang J."/>
            <person name="Shi W."/>
            <person name="Du L."/>
            <person name="Sun Y."/>
            <person name="Zhan W."/>
            <person name="Jiang J."/>
            <person name="Wang Q."/>
            <person name="Zhang B."/>
            <person name="Ji P."/>
            <person name="Sakyi L.B."/>
            <person name="Cui X."/>
            <person name="Yuan T."/>
            <person name="Jiang B."/>
            <person name="Yang W."/>
            <person name="Lam T.T.-Y."/>
            <person name="Chang Q."/>
            <person name="Ding S."/>
            <person name="Wang X."/>
            <person name="Zhu J."/>
            <person name="Ruan X."/>
            <person name="Zhao L."/>
            <person name="Wei J."/>
            <person name="Que T."/>
            <person name="Du C."/>
            <person name="Cheng J."/>
            <person name="Dai P."/>
            <person name="Han X."/>
            <person name="Huang E."/>
            <person name="Gao Y."/>
            <person name="Liu J."/>
            <person name="Shao H."/>
            <person name="Ye R."/>
            <person name="Li L."/>
            <person name="Wei W."/>
            <person name="Wang X."/>
            <person name="Wang C."/>
            <person name="Yang T."/>
            <person name="Huo Q."/>
            <person name="Li W."/>
            <person name="Guo W."/>
            <person name="Chen H."/>
            <person name="Zhou L."/>
            <person name="Ni X."/>
            <person name="Tian J."/>
            <person name="Zhou Y."/>
            <person name="Sheng Y."/>
            <person name="Liu T."/>
            <person name="Pan Y."/>
            <person name="Xia L."/>
            <person name="Li J."/>
            <person name="Zhao F."/>
            <person name="Cao W."/>
        </authorList>
    </citation>
    <scope>NUCLEOTIDE SEQUENCE</scope>
    <source>
        <strain evidence="1">Hyas-2018</strain>
    </source>
</reference>
<sequence length="78" mass="8141">MAALVAKAGSRGAARLQSHGGSAKAIQIHGIRTALERMAAAAEEQVQQQREILQELHTIRAQTAGIGGALEKQQGGQD</sequence>
<protein>
    <submittedName>
        <fullName evidence="1">Uncharacterized protein</fullName>
    </submittedName>
</protein>